<dbReference type="SUPFAM" id="SSF47203">
    <property type="entry name" value="Acyl-CoA dehydrogenase C-terminal domain-like"/>
    <property type="match status" value="1"/>
</dbReference>
<reference evidence="10" key="1">
    <citation type="journal article" date="2019" name="Int. J. Syst. Evol. Microbiol.">
        <title>The Global Catalogue of Microorganisms (GCM) 10K type strain sequencing project: providing services to taxonomists for standard genome sequencing and annotation.</title>
        <authorList>
            <consortium name="The Broad Institute Genomics Platform"/>
            <consortium name="The Broad Institute Genome Sequencing Center for Infectious Disease"/>
            <person name="Wu L."/>
            <person name="Ma J."/>
        </authorList>
    </citation>
    <scope>NUCLEOTIDE SEQUENCE [LARGE SCALE GENOMIC DNA]</scope>
    <source>
        <strain evidence="10">JCM 9458</strain>
    </source>
</reference>
<name>A0ABP6STE8_9ACTN</name>
<evidence type="ECO:0000313" key="9">
    <source>
        <dbReference type="EMBL" id="GAA3384111.1"/>
    </source>
</evidence>
<dbReference type="Gene3D" id="2.40.110.10">
    <property type="entry name" value="Butyryl-CoA Dehydrogenase, subunit A, domain 2"/>
    <property type="match status" value="1"/>
</dbReference>
<dbReference type="InterPro" id="IPR009100">
    <property type="entry name" value="AcylCoA_DH/oxidase_NM_dom_sf"/>
</dbReference>
<dbReference type="EMBL" id="BAAAYN010000006">
    <property type="protein sequence ID" value="GAA3384111.1"/>
    <property type="molecule type" value="Genomic_DNA"/>
</dbReference>
<dbReference type="Proteomes" id="UP001501676">
    <property type="component" value="Unassembled WGS sequence"/>
</dbReference>
<comment type="cofactor">
    <cofactor evidence="1">
        <name>FAD</name>
        <dbReference type="ChEBI" id="CHEBI:57692"/>
    </cofactor>
</comment>
<feature type="region of interest" description="Disordered" evidence="6">
    <location>
        <begin position="137"/>
        <end position="158"/>
    </location>
</feature>
<dbReference type="PANTHER" id="PTHR43884">
    <property type="entry name" value="ACYL-COA DEHYDROGENASE"/>
    <property type="match status" value="1"/>
</dbReference>
<sequence>MRLALDDDQRALADAVTRLARRRADTLDLRAALASDRGYDDVLWTTLCEQIGAAALAIPEEHGGAGYTVSETLVVLERLGADLTPTPLLGSGVLATQAILAAAGPEHRGRLLPGLAEGRTIGALAWADTRGRWRTDGSDVEARRADGPAAAGPAAGGSADGWRLSGTATLVVDGAEADLLLAVATTPDGVGLFEVAPGAPGAIREPTPALDPTLRFATVHFDDAPATALTTDAAEALERVHDVATVAVTALQVGGAQAALDRTVEHLRTRVQFGRPLGSFQALKHRVADLHVQVESARSMFLAALWAAAAADADPDALRYRAACAKAWCSEAFSTVAAEMVQLHGGIAITWEHDAHLYFKRAHATAQLFGPAGAHRRRLLEYV</sequence>
<dbReference type="InterPro" id="IPR037069">
    <property type="entry name" value="AcylCoA_DH/ox_N_sf"/>
</dbReference>
<proteinExistence type="inferred from homology"/>
<evidence type="ECO:0000259" key="7">
    <source>
        <dbReference type="Pfam" id="PF00441"/>
    </source>
</evidence>
<comment type="caution">
    <text evidence="9">The sequence shown here is derived from an EMBL/GenBank/DDBJ whole genome shotgun (WGS) entry which is preliminary data.</text>
</comment>
<dbReference type="RefSeq" id="WP_345727006.1">
    <property type="nucleotide sequence ID" value="NZ_BAAAYN010000006.1"/>
</dbReference>
<organism evidence="9 10">
    <name type="scientific">Cryptosporangium minutisporangium</name>
    <dbReference type="NCBI Taxonomy" id="113569"/>
    <lineage>
        <taxon>Bacteria</taxon>
        <taxon>Bacillati</taxon>
        <taxon>Actinomycetota</taxon>
        <taxon>Actinomycetes</taxon>
        <taxon>Cryptosporangiales</taxon>
        <taxon>Cryptosporangiaceae</taxon>
        <taxon>Cryptosporangium</taxon>
    </lineage>
</organism>
<dbReference type="Gene3D" id="1.10.540.10">
    <property type="entry name" value="Acyl-CoA dehydrogenase/oxidase, N-terminal domain"/>
    <property type="match status" value="1"/>
</dbReference>
<accession>A0ABP6STE8</accession>
<gene>
    <name evidence="9" type="ORF">GCM10020369_12590</name>
</gene>
<dbReference type="Pfam" id="PF00441">
    <property type="entry name" value="Acyl-CoA_dh_1"/>
    <property type="match status" value="1"/>
</dbReference>
<evidence type="ECO:0000259" key="8">
    <source>
        <dbReference type="Pfam" id="PF02771"/>
    </source>
</evidence>
<dbReference type="Gene3D" id="1.20.140.10">
    <property type="entry name" value="Butyryl-CoA Dehydrogenase, subunit A, domain 3"/>
    <property type="match status" value="1"/>
</dbReference>
<dbReference type="InterPro" id="IPR046373">
    <property type="entry name" value="Acyl-CoA_Oxase/DH_mid-dom_sf"/>
</dbReference>
<keyword evidence="4" id="KW-0274">FAD</keyword>
<comment type="similarity">
    <text evidence="2">Belongs to the acyl-CoA dehydrogenase family.</text>
</comment>
<evidence type="ECO:0000256" key="2">
    <source>
        <dbReference type="ARBA" id="ARBA00009347"/>
    </source>
</evidence>
<evidence type="ECO:0000256" key="1">
    <source>
        <dbReference type="ARBA" id="ARBA00001974"/>
    </source>
</evidence>
<dbReference type="SUPFAM" id="SSF56645">
    <property type="entry name" value="Acyl-CoA dehydrogenase NM domain-like"/>
    <property type="match status" value="1"/>
</dbReference>
<feature type="compositionally biased region" description="Basic and acidic residues" evidence="6">
    <location>
        <begin position="137"/>
        <end position="146"/>
    </location>
</feature>
<dbReference type="InterPro" id="IPR013786">
    <property type="entry name" value="AcylCoA_DH/ox_N"/>
</dbReference>
<feature type="domain" description="Acyl-CoA dehydrogenase/oxidase N-terminal" evidence="8">
    <location>
        <begin position="7"/>
        <end position="118"/>
    </location>
</feature>
<keyword evidence="3" id="KW-0285">Flavoprotein</keyword>
<keyword evidence="10" id="KW-1185">Reference proteome</keyword>
<dbReference type="CDD" id="cd00567">
    <property type="entry name" value="ACAD"/>
    <property type="match status" value="1"/>
</dbReference>
<feature type="domain" description="Acyl-CoA dehydrogenase/oxidase C-terminal" evidence="7">
    <location>
        <begin position="246"/>
        <end position="379"/>
    </location>
</feature>
<dbReference type="InterPro" id="IPR036250">
    <property type="entry name" value="AcylCo_DH-like_C"/>
</dbReference>
<evidence type="ECO:0000256" key="4">
    <source>
        <dbReference type="ARBA" id="ARBA00022827"/>
    </source>
</evidence>
<evidence type="ECO:0000256" key="6">
    <source>
        <dbReference type="SAM" id="MobiDB-lite"/>
    </source>
</evidence>
<evidence type="ECO:0000313" key="10">
    <source>
        <dbReference type="Proteomes" id="UP001501676"/>
    </source>
</evidence>
<dbReference type="Pfam" id="PF02771">
    <property type="entry name" value="Acyl-CoA_dh_N"/>
    <property type="match status" value="1"/>
</dbReference>
<protein>
    <submittedName>
        <fullName evidence="9">Acyl-CoA dehydrogenase family protein</fullName>
    </submittedName>
</protein>
<dbReference type="InterPro" id="IPR009075">
    <property type="entry name" value="AcylCo_DH/oxidase_C"/>
</dbReference>
<dbReference type="PANTHER" id="PTHR43884:SF20">
    <property type="entry name" value="ACYL-COA DEHYDROGENASE FADE28"/>
    <property type="match status" value="1"/>
</dbReference>
<evidence type="ECO:0000256" key="5">
    <source>
        <dbReference type="ARBA" id="ARBA00023002"/>
    </source>
</evidence>
<evidence type="ECO:0000256" key="3">
    <source>
        <dbReference type="ARBA" id="ARBA00022630"/>
    </source>
</evidence>
<keyword evidence="5" id="KW-0560">Oxidoreductase</keyword>